<evidence type="ECO:0000313" key="2">
    <source>
        <dbReference type="EMBL" id="MXO47857.1"/>
    </source>
</evidence>
<dbReference type="Gene3D" id="3.40.50.720">
    <property type="entry name" value="NAD(P)-binding Rossmann-like Domain"/>
    <property type="match status" value="1"/>
</dbReference>
<dbReference type="SUPFAM" id="SSF51735">
    <property type="entry name" value="NAD(P)-binding Rossmann-fold domains"/>
    <property type="match status" value="1"/>
</dbReference>
<protein>
    <submittedName>
        <fullName evidence="2">NAD(P)H-binding protein</fullName>
    </submittedName>
</protein>
<keyword evidence="3" id="KW-1185">Reference proteome</keyword>
<organism evidence="2 3">
    <name type="scientific">Qipengyuania vulgaris</name>
    <dbReference type="NCBI Taxonomy" id="291985"/>
    <lineage>
        <taxon>Bacteria</taxon>
        <taxon>Pseudomonadati</taxon>
        <taxon>Pseudomonadota</taxon>
        <taxon>Alphaproteobacteria</taxon>
        <taxon>Sphingomonadales</taxon>
        <taxon>Erythrobacteraceae</taxon>
        <taxon>Qipengyuania</taxon>
    </lineage>
</organism>
<dbReference type="InterPro" id="IPR001509">
    <property type="entry name" value="Epimerase_deHydtase"/>
</dbReference>
<dbReference type="RefSeq" id="WP_160727398.1">
    <property type="nucleotide sequence ID" value="NZ_WTYC01000002.1"/>
</dbReference>
<dbReference type="OrthoDB" id="9814124at2"/>
<dbReference type="PANTHER" id="PTHR12126">
    <property type="entry name" value="NADH-UBIQUINONE OXIDOREDUCTASE 39 KDA SUBUNIT-RELATED"/>
    <property type="match status" value="1"/>
</dbReference>
<evidence type="ECO:0000259" key="1">
    <source>
        <dbReference type="Pfam" id="PF01370"/>
    </source>
</evidence>
<dbReference type="AlphaFoldDB" id="A0A844XRI0"/>
<dbReference type="GO" id="GO:0044877">
    <property type="term" value="F:protein-containing complex binding"/>
    <property type="evidence" value="ECO:0007669"/>
    <property type="project" value="TreeGrafter"/>
</dbReference>
<feature type="domain" description="NAD-dependent epimerase/dehydratase" evidence="1">
    <location>
        <begin position="3"/>
        <end position="188"/>
    </location>
</feature>
<sequence>MIIALTGATGFVGQAVLDAGSRQGVEVRALTRRAQEPREGVTWVEGSLSDKASLARLVEGADSVVHVAGLTNAPDPKEFEIANVEGTTALLNTLRSSPIERFIFTSSLSAREPKLSLYGASKAKAEAYVETSGLDWTIVRPPAVYGPRDKDMFELFRSAKYGIVPVPPKGRTSLIHVDDLAECLLALAHGGVATGAKLEPDDGRSGGYEHGELARLIGTAVGKKVLTPHLPKTLLALAARSDRLVRGDRAKLTPDRVGYMVHPDWVCRPERAVPPNIWSPRIDGPAGLASTARWYRREGWL</sequence>
<name>A0A844XRI0_9SPHN</name>
<dbReference type="Pfam" id="PF01370">
    <property type="entry name" value="Epimerase"/>
    <property type="match status" value="1"/>
</dbReference>
<dbReference type="InterPro" id="IPR036291">
    <property type="entry name" value="NAD(P)-bd_dom_sf"/>
</dbReference>
<proteinExistence type="predicted"/>
<dbReference type="Proteomes" id="UP000448199">
    <property type="component" value="Unassembled WGS sequence"/>
</dbReference>
<gene>
    <name evidence="2" type="ORF">GRI69_06275</name>
</gene>
<reference evidence="2 3" key="1">
    <citation type="submission" date="2019-12" db="EMBL/GenBank/DDBJ databases">
        <title>Genomic-based taxomic classification of the family Erythrobacteraceae.</title>
        <authorList>
            <person name="Xu L."/>
        </authorList>
    </citation>
    <scope>NUCLEOTIDE SEQUENCE [LARGE SCALE GENOMIC DNA]</scope>
    <source>
        <strain evidence="2 3">DSM 17792</strain>
    </source>
</reference>
<dbReference type="PANTHER" id="PTHR12126:SF11">
    <property type="entry name" value="NADH DEHYDROGENASE [UBIQUINONE] 1 ALPHA SUBCOMPLEX SUBUNIT 9, MITOCHONDRIAL"/>
    <property type="match status" value="1"/>
</dbReference>
<evidence type="ECO:0000313" key="3">
    <source>
        <dbReference type="Proteomes" id="UP000448199"/>
    </source>
</evidence>
<dbReference type="InterPro" id="IPR051207">
    <property type="entry name" value="ComplexI_NDUFA9_subunit"/>
</dbReference>
<accession>A0A844XRI0</accession>
<dbReference type="EMBL" id="WTYC01000002">
    <property type="protein sequence ID" value="MXO47857.1"/>
    <property type="molecule type" value="Genomic_DNA"/>
</dbReference>
<comment type="caution">
    <text evidence="2">The sequence shown here is derived from an EMBL/GenBank/DDBJ whole genome shotgun (WGS) entry which is preliminary data.</text>
</comment>